<dbReference type="RefSeq" id="WP_119587421.1">
    <property type="nucleotide sequence ID" value="NZ_CAWODQ010000025.1"/>
</dbReference>
<organism evidence="1 2">
    <name type="scientific">Aurantiacibacter zhengii</name>
    <dbReference type="NCBI Taxonomy" id="2307003"/>
    <lineage>
        <taxon>Bacteria</taxon>
        <taxon>Pseudomonadati</taxon>
        <taxon>Pseudomonadota</taxon>
        <taxon>Alphaproteobacteria</taxon>
        <taxon>Sphingomonadales</taxon>
        <taxon>Erythrobacteraceae</taxon>
        <taxon>Aurantiacibacter</taxon>
    </lineage>
</organism>
<comment type="caution">
    <text evidence="1">The sequence shown here is derived from an EMBL/GenBank/DDBJ whole genome shotgun (WGS) entry which is preliminary data.</text>
</comment>
<dbReference type="AlphaFoldDB" id="A0A418NRG3"/>
<evidence type="ECO:0000313" key="1">
    <source>
        <dbReference type="EMBL" id="RIV85182.1"/>
    </source>
</evidence>
<name>A0A418NRG3_9SPHN</name>
<accession>A0A418NRG3</accession>
<protein>
    <submittedName>
        <fullName evidence="1">Uncharacterized protein</fullName>
    </submittedName>
</protein>
<keyword evidence="2" id="KW-1185">Reference proteome</keyword>
<evidence type="ECO:0000313" key="2">
    <source>
        <dbReference type="Proteomes" id="UP000286576"/>
    </source>
</evidence>
<gene>
    <name evidence="1" type="ORF">D2V07_12955</name>
</gene>
<proteinExistence type="predicted"/>
<sequence>MDQQNIPYKQRRNPNLPWGYWCIADPDDYPHLVDEYGRRWPSLREYIWCGRLGMARGSNFEFTAMTEFLLAVLAAIDRRVVYIEEKVNDLFSGSWDVARNYGAWLEGQELAEGLTGGLTPEGRAILVALASTRGAEAATVPIGLPTIAPWRGLDGGDTREERERIVKVNEAFAESLPGRFKREVIARRPGIRLVGAPEGANIPLGRVLWTMTFADEYARDRLFAWLVQRLDRWEAWTQLAIKDGAQAFTEHILRLRFADEVMEAR</sequence>
<dbReference type="OrthoDB" id="7402767at2"/>
<reference evidence="1 2" key="1">
    <citation type="submission" date="2018-08" db="EMBL/GenBank/DDBJ databases">
        <title>Erythrobacter zhengii sp.nov., a bacterium isolated from deep-sea sediment.</title>
        <authorList>
            <person name="Fang C."/>
            <person name="Wu Y.-H."/>
            <person name="Sun C."/>
            <person name="Wang H."/>
            <person name="Cheng H."/>
            <person name="Meng F.-X."/>
            <person name="Wang C.-S."/>
            <person name="Xu X.-W."/>
        </authorList>
    </citation>
    <scope>NUCLEOTIDE SEQUENCE [LARGE SCALE GENOMIC DNA]</scope>
    <source>
        <strain evidence="1 2">V18</strain>
    </source>
</reference>
<dbReference type="EMBL" id="QXFL01000005">
    <property type="protein sequence ID" value="RIV85182.1"/>
    <property type="molecule type" value="Genomic_DNA"/>
</dbReference>
<dbReference type="Proteomes" id="UP000286576">
    <property type="component" value="Unassembled WGS sequence"/>
</dbReference>